<protein>
    <recommendedName>
        <fullName evidence="3">Tesmin/TSO1-like CXC domain-containing protein</fullName>
    </recommendedName>
</protein>
<evidence type="ECO:0008006" key="3">
    <source>
        <dbReference type="Google" id="ProtNLM"/>
    </source>
</evidence>
<evidence type="ECO:0000313" key="2">
    <source>
        <dbReference type="Proteomes" id="UP000663833"/>
    </source>
</evidence>
<name>A0A818JS71_9BILA</name>
<dbReference type="Proteomes" id="UP000663833">
    <property type="component" value="Unassembled WGS sequence"/>
</dbReference>
<reference evidence="1" key="1">
    <citation type="submission" date="2021-02" db="EMBL/GenBank/DDBJ databases">
        <authorList>
            <person name="Nowell W R."/>
        </authorList>
    </citation>
    <scope>NUCLEOTIDE SEQUENCE</scope>
</reference>
<proteinExistence type="predicted"/>
<organism evidence="1 2">
    <name type="scientific">Rotaria socialis</name>
    <dbReference type="NCBI Taxonomy" id="392032"/>
    <lineage>
        <taxon>Eukaryota</taxon>
        <taxon>Metazoa</taxon>
        <taxon>Spiralia</taxon>
        <taxon>Gnathifera</taxon>
        <taxon>Rotifera</taxon>
        <taxon>Eurotatoria</taxon>
        <taxon>Bdelloidea</taxon>
        <taxon>Philodinida</taxon>
        <taxon>Philodinidae</taxon>
        <taxon>Rotaria</taxon>
    </lineage>
</organism>
<gene>
    <name evidence="1" type="ORF">LUA448_LOCUS27421</name>
</gene>
<dbReference type="EMBL" id="CAJNYD010003739">
    <property type="protein sequence ID" value="CAF3540125.1"/>
    <property type="molecule type" value="Genomic_DNA"/>
</dbReference>
<sequence>MSYTCVLCCRTTKINRNLLTTVASVDVEEKIKQAYEYINGISLSRIILNETVHRECYAKYHRRYIYASKTKRSSTEVSNRRLPLTDCTNFQCSSSSSIPVTSTNQHFKENSANKTCIFVDSADTLCSNTSSFSTNTTEKRLLCTFKIYSIAQRADDGELVIRWMTVPGAPNDISLTKCMKCTNGCHRCKCSTNNLSCTPFCGCSIGQCTNRASTQITINKNSKKKQASPLINKFSFDDDYDSDIQYDNQMENTRNLNCEDDHEDNDEEVSLEFIYDNNDDASFISSTKTDCLNDNESQSNLMNVSSDLESSYYYQSAYQSTSCLSNSCRDTMKNLTSSPLHSTFESNRFRNS</sequence>
<evidence type="ECO:0000313" key="1">
    <source>
        <dbReference type="EMBL" id="CAF3540125.1"/>
    </source>
</evidence>
<dbReference type="AlphaFoldDB" id="A0A818JS71"/>
<accession>A0A818JS71</accession>
<comment type="caution">
    <text evidence="1">The sequence shown here is derived from an EMBL/GenBank/DDBJ whole genome shotgun (WGS) entry which is preliminary data.</text>
</comment>